<evidence type="ECO:0000256" key="5">
    <source>
        <dbReference type="ARBA" id="ARBA00022576"/>
    </source>
</evidence>
<evidence type="ECO:0000313" key="15">
    <source>
        <dbReference type="RefSeq" id="XP_055877731.1"/>
    </source>
</evidence>
<keyword evidence="6" id="KW-0808">Transferase</keyword>
<evidence type="ECO:0000256" key="8">
    <source>
        <dbReference type="ARBA" id="ARBA00029760"/>
    </source>
</evidence>
<dbReference type="EC" id="2.6.1.19" evidence="4"/>
<comment type="cofactor">
    <cofactor evidence="1">
        <name>pyridoxal 5'-phosphate</name>
        <dbReference type="ChEBI" id="CHEBI:597326"/>
    </cofactor>
</comment>
<keyword evidence="7 13" id="KW-0663">Pyridoxal phosphate</keyword>
<dbReference type="AlphaFoldDB" id="A0A9W2ZRW6"/>
<dbReference type="PANTHER" id="PTHR43206:SF1">
    <property type="entry name" value="4-AMINOBUTYRATE AMINOTRANSFERASE, MITOCHONDRIAL"/>
    <property type="match status" value="1"/>
</dbReference>
<dbReference type="NCBIfam" id="TIGR00699">
    <property type="entry name" value="GABAtrns_euk"/>
    <property type="match status" value="1"/>
</dbReference>
<evidence type="ECO:0000256" key="2">
    <source>
        <dbReference type="ARBA" id="ARBA00008954"/>
    </source>
</evidence>
<dbReference type="PROSITE" id="PS00600">
    <property type="entry name" value="AA_TRANSFER_CLASS_3"/>
    <property type="match status" value="1"/>
</dbReference>
<dbReference type="EC" id="2.6.1.22" evidence="3"/>
<comment type="catalytic activity">
    <reaction evidence="12">
        <text>4-aminobutanoate + 2-oxoglutarate = succinate semialdehyde + L-glutamate</text>
        <dbReference type="Rhea" id="RHEA:23352"/>
        <dbReference type="ChEBI" id="CHEBI:16810"/>
        <dbReference type="ChEBI" id="CHEBI:29985"/>
        <dbReference type="ChEBI" id="CHEBI:57706"/>
        <dbReference type="ChEBI" id="CHEBI:59888"/>
        <dbReference type="EC" id="2.6.1.19"/>
    </reaction>
</comment>
<dbReference type="FunFam" id="3.40.640.10:FF:000073">
    <property type="entry name" value="Probable 4-aminobutyrate aminotransferase"/>
    <property type="match status" value="1"/>
</dbReference>
<dbReference type="Gene3D" id="3.90.1150.10">
    <property type="entry name" value="Aspartate Aminotransferase, domain 1"/>
    <property type="match status" value="1"/>
</dbReference>
<dbReference type="GO" id="GO:0009450">
    <property type="term" value="P:gamma-aminobutyric acid catabolic process"/>
    <property type="evidence" value="ECO:0007669"/>
    <property type="project" value="TreeGrafter"/>
</dbReference>
<dbReference type="Gene3D" id="3.40.640.10">
    <property type="entry name" value="Type I PLP-dependent aspartate aminotransferase-like (Major domain)"/>
    <property type="match status" value="1"/>
</dbReference>
<dbReference type="Pfam" id="PF00202">
    <property type="entry name" value="Aminotran_3"/>
    <property type="match status" value="1"/>
</dbReference>
<dbReference type="InterPro" id="IPR015422">
    <property type="entry name" value="PyrdxlP-dep_Trfase_small"/>
</dbReference>
<evidence type="ECO:0000256" key="11">
    <source>
        <dbReference type="ARBA" id="ARBA00031787"/>
    </source>
</evidence>
<evidence type="ECO:0000256" key="12">
    <source>
        <dbReference type="ARBA" id="ARBA00048021"/>
    </source>
</evidence>
<dbReference type="OrthoDB" id="5419315at2759"/>
<dbReference type="RefSeq" id="XP_055877733.1">
    <property type="nucleotide sequence ID" value="XM_056021758.1"/>
</dbReference>
<dbReference type="InterPro" id="IPR004631">
    <property type="entry name" value="4NH2But_aminotransferase_euk"/>
</dbReference>
<evidence type="ECO:0000313" key="17">
    <source>
        <dbReference type="RefSeq" id="XP_055877733.1"/>
    </source>
</evidence>
<organism evidence="14 16">
    <name type="scientific">Biomphalaria glabrata</name>
    <name type="common">Bloodfluke planorb</name>
    <name type="synonym">Freshwater snail</name>
    <dbReference type="NCBI Taxonomy" id="6526"/>
    <lineage>
        <taxon>Eukaryota</taxon>
        <taxon>Metazoa</taxon>
        <taxon>Spiralia</taxon>
        <taxon>Lophotrochozoa</taxon>
        <taxon>Mollusca</taxon>
        <taxon>Gastropoda</taxon>
        <taxon>Heterobranchia</taxon>
        <taxon>Euthyneura</taxon>
        <taxon>Panpulmonata</taxon>
        <taxon>Hygrophila</taxon>
        <taxon>Lymnaeoidea</taxon>
        <taxon>Planorbidae</taxon>
        <taxon>Biomphalaria</taxon>
    </lineage>
</organism>
<dbReference type="InterPro" id="IPR005814">
    <property type="entry name" value="Aminotrans_3"/>
</dbReference>
<name>A0A9W2ZRW6_BIOGL</name>
<evidence type="ECO:0000256" key="6">
    <source>
        <dbReference type="ARBA" id="ARBA00022679"/>
    </source>
</evidence>
<evidence type="ECO:0000256" key="1">
    <source>
        <dbReference type="ARBA" id="ARBA00001933"/>
    </source>
</evidence>
<evidence type="ECO:0000256" key="4">
    <source>
        <dbReference type="ARBA" id="ARBA00012912"/>
    </source>
</evidence>
<dbReference type="SUPFAM" id="SSF53383">
    <property type="entry name" value="PLP-dependent transferases"/>
    <property type="match status" value="1"/>
</dbReference>
<dbReference type="GeneID" id="106077561"/>
<comment type="similarity">
    <text evidence="2 13">Belongs to the class-III pyridoxal-phosphate-dependent aminotransferase family.</text>
</comment>
<evidence type="ECO:0000313" key="18">
    <source>
        <dbReference type="RefSeq" id="XP_055877734.1"/>
    </source>
</evidence>
<dbReference type="GO" id="GO:0030170">
    <property type="term" value="F:pyridoxal phosphate binding"/>
    <property type="evidence" value="ECO:0007669"/>
    <property type="project" value="InterPro"/>
</dbReference>
<gene>
    <name evidence="15 16 17 18" type="primary">LOC106077561</name>
</gene>
<dbReference type="RefSeq" id="XP_055877734.1">
    <property type="nucleotide sequence ID" value="XM_056021759.1"/>
</dbReference>
<proteinExistence type="inferred from homology"/>
<protein>
    <recommendedName>
        <fullName evidence="10">(S)-3-amino-2-methylpropionate transaminase</fullName>
        <ecNumber evidence="4">2.6.1.19</ecNumber>
        <ecNumber evidence="3">2.6.1.22</ecNumber>
    </recommendedName>
    <alternativeName>
        <fullName evidence="11">GABA aminotransferase</fullName>
    </alternativeName>
    <alternativeName>
        <fullName evidence="9">Gamma-amino-N-butyrate transaminase</fullName>
    </alternativeName>
    <alternativeName>
        <fullName evidence="8">L-AIBAT</fullName>
    </alternativeName>
</protein>
<evidence type="ECO:0000256" key="7">
    <source>
        <dbReference type="ARBA" id="ARBA00022898"/>
    </source>
</evidence>
<dbReference type="CDD" id="cd00610">
    <property type="entry name" value="OAT_like"/>
    <property type="match status" value="1"/>
</dbReference>
<evidence type="ECO:0000313" key="16">
    <source>
        <dbReference type="RefSeq" id="XP_055877732.1"/>
    </source>
</evidence>
<sequence>MMALIVCVGRSIYVKKSELLLVKLTTVLSGAQRQAQTITSNQYETPRVVTHVPGPKSRALAERLGQYQNVDAVHFFVDYEKSEGNFVVDVDGNVLLDMFMQIASLPLGYNPPALIDALKDRKNLTSFINRPALGSYPAEDFVERLERSLLAVAPPGLKHAQTAGCGTCANENGQKAIYMAYQRRLRGGGQPSEEEKMTSVMNRPPGSPKLSFLSFTNAFHGRCMGALAMSHAKWFHKLDFPVPDWPIATFPRLKYPLNEFKGENKREENRCLAEVRDLIVKYGRRGEPVAGICVEPIQSEGGDNHASPAFFQGLQTICRETGVYLMIDEVQTGCGATGKFWAHEHFNFQQPPDAVTFSKKMLTGGFYFTDELKPREAYRIYNTWIGDPSKLVLLEHVVQEIQQKKLVDNAALVGQVLLNGLLELQSLYPGVLHNARGLGLLCAVDISTPAKRDNIIHRLRNKGVNIGGCGLSTLRLRPCLTISTSQASMFLNILDSVLAEVR</sequence>
<dbReference type="InterPro" id="IPR015424">
    <property type="entry name" value="PyrdxlP-dep_Trfase"/>
</dbReference>
<keyword evidence="5" id="KW-0032">Aminotransferase</keyword>
<dbReference type="PIRSF" id="PIRSF000521">
    <property type="entry name" value="Transaminase_4ab_Lys_Orn"/>
    <property type="match status" value="1"/>
</dbReference>
<dbReference type="RefSeq" id="XP_055877731.1">
    <property type="nucleotide sequence ID" value="XM_056021756.1"/>
</dbReference>
<evidence type="ECO:0000256" key="3">
    <source>
        <dbReference type="ARBA" id="ARBA00012876"/>
    </source>
</evidence>
<keyword evidence="14" id="KW-1185">Reference proteome</keyword>
<dbReference type="InterPro" id="IPR015421">
    <property type="entry name" value="PyrdxlP-dep_Trfase_major"/>
</dbReference>
<dbReference type="InterPro" id="IPR049704">
    <property type="entry name" value="Aminotrans_3_PPA_site"/>
</dbReference>
<evidence type="ECO:0000313" key="14">
    <source>
        <dbReference type="Proteomes" id="UP001165740"/>
    </source>
</evidence>
<dbReference type="PANTHER" id="PTHR43206">
    <property type="entry name" value="AMINOTRANSFERASE"/>
    <property type="match status" value="1"/>
</dbReference>
<dbReference type="Proteomes" id="UP001165740">
    <property type="component" value="Chromosome 2"/>
</dbReference>
<reference evidence="15 16" key="1">
    <citation type="submission" date="2025-04" db="UniProtKB">
        <authorList>
            <consortium name="RefSeq"/>
        </authorList>
    </citation>
    <scope>IDENTIFICATION</scope>
</reference>
<dbReference type="GO" id="GO:0047298">
    <property type="term" value="F:(S)-3-amino-2-methylpropionate transaminase activity"/>
    <property type="evidence" value="ECO:0007669"/>
    <property type="project" value="UniProtKB-EC"/>
</dbReference>
<dbReference type="GO" id="GO:0005739">
    <property type="term" value="C:mitochondrion"/>
    <property type="evidence" value="ECO:0007669"/>
    <property type="project" value="TreeGrafter"/>
</dbReference>
<dbReference type="OMA" id="CVEPVQS"/>
<evidence type="ECO:0000256" key="10">
    <source>
        <dbReference type="ARBA" id="ARBA00030857"/>
    </source>
</evidence>
<accession>A0A9W2ZRW6</accession>
<evidence type="ECO:0000256" key="13">
    <source>
        <dbReference type="RuleBase" id="RU003560"/>
    </source>
</evidence>
<dbReference type="GO" id="GO:0034386">
    <property type="term" value="F:4-aminobutyrate:2-oxoglutarate transaminase activity"/>
    <property type="evidence" value="ECO:0007669"/>
    <property type="project" value="UniProtKB-EC"/>
</dbReference>
<dbReference type="RefSeq" id="XP_055877732.1">
    <property type="nucleotide sequence ID" value="XM_056021757.1"/>
</dbReference>
<evidence type="ECO:0000256" key="9">
    <source>
        <dbReference type="ARBA" id="ARBA00030204"/>
    </source>
</evidence>